<dbReference type="InterPro" id="IPR000533">
    <property type="entry name" value="Tropomyosin"/>
</dbReference>
<dbReference type="InterPro" id="IPR019365">
    <property type="entry name" value="TVP18/Ca-channel_flower"/>
</dbReference>
<dbReference type="AlphaFoldDB" id="A0AAD5K6I4"/>
<reference evidence="4" key="2">
    <citation type="submission" date="2023-02" db="EMBL/GenBank/DDBJ databases">
        <authorList>
            <consortium name="DOE Joint Genome Institute"/>
            <person name="Mondo S.J."/>
            <person name="Chang Y."/>
            <person name="Wang Y."/>
            <person name="Ahrendt S."/>
            <person name="Andreopoulos W."/>
            <person name="Barry K."/>
            <person name="Beard J."/>
            <person name="Benny G.L."/>
            <person name="Blankenship S."/>
            <person name="Bonito G."/>
            <person name="Cuomo C."/>
            <person name="Desiro A."/>
            <person name="Gervers K.A."/>
            <person name="Hundley H."/>
            <person name="Kuo A."/>
            <person name="LaButti K."/>
            <person name="Lang B.F."/>
            <person name="Lipzen A."/>
            <person name="O'Donnell K."/>
            <person name="Pangilinan J."/>
            <person name="Reynolds N."/>
            <person name="Sandor L."/>
            <person name="Smith M.W."/>
            <person name="Tsang A."/>
            <person name="Grigoriev I.V."/>
            <person name="Stajich J.E."/>
            <person name="Spatafora J.W."/>
        </authorList>
    </citation>
    <scope>NUCLEOTIDE SEQUENCE</scope>
    <source>
        <strain evidence="4">RSA 2281</strain>
    </source>
</reference>
<feature type="transmembrane region" description="Helical" evidence="3">
    <location>
        <begin position="73"/>
        <end position="103"/>
    </location>
</feature>
<gene>
    <name evidence="4" type="ORF">BDA99DRAFT_545903</name>
</gene>
<evidence type="ECO:0000313" key="5">
    <source>
        <dbReference type="Proteomes" id="UP001209540"/>
    </source>
</evidence>
<evidence type="ECO:0000313" key="4">
    <source>
        <dbReference type="EMBL" id="KAI9271711.1"/>
    </source>
</evidence>
<keyword evidence="3" id="KW-1133">Transmembrane helix</keyword>
<dbReference type="SUPFAM" id="SSF57997">
    <property type="entry name" value="Tropomyosin"/>
    <property type="match status" value="1"/>
</dbReference>
<dbReference type="Pfam" id="PF00261">
    <property type="entry name" value="Tropomyosin"/>
    <property type="match status" value="1"/>
</dbReference>
<reference evidence="4" key="1">
    <citation type="journal article" date="2022" name="IScience">
        <title>Evolution of zygomycete secretomes and the origins of terrestrial fungal ecologies.</title>
        <authorList>
            <person name="Chang Y."/>
            <person name="Wang Y."/>
            <person name="Mondo S."/>
            <person name="Ahrendt S."/>
            <person name="Andreopoulos W."/>
            <person name="Barry K."/>
            <person name="Beard J."/>
            <person name="Benny G.L."/>
            <person name="Blankenship S."/>
            <person name="Bonito G."/>
            <person name="Cuomo C."/>
            <person name="Desiro A."/>
            <person name="Gervers K.A."/>
            <person name="Hundley H."/>
            <person name="Kuo A."/>
            <person name="LaButti K."/>
            <person name="Lang B.F."/>
            <person name="Lipzen A."/>
            <person name="O'Donnell K."/>
            <person name="Pangilinan J."/>
            <person name="Reynolds N."/>
            <person name="Sandor L."/>
            <person name="Smith M.E."/>
            <person name="Tsang A."/>
            <person name="Grigoriev I.V."/>
            <person name="Stajich J.E."/>
            <person name="Spatafora J.W."/>
        </authorList>
    </citation>
    <scope>NUCLEOTIDE SEQUENCE</scope>
    <source>
        <strain evidence="4">RSA 2281</strain>
    </source>
</reference>
<organism evidence="4 5">
    <name type="scientific">Phascolomyces articulosus</name>
    <dbReference type="NCBI Taxonomy" id="60185"/>
    <lineage>
        <taxon>Eukaryota</taxon>
        <taxon>Fungi</taxon>
        <taxon>Fungi incertae sedis</taxon>
        <taxon>Mucoromycota</taxon>
        <taxon>Mucoromycotina</taxon>
        <taxon>Mucoromycetes</taxon>
        <taxon>Mucorales</taxon>
        <taxon>Lichtheimiaceae</taxon>
        <taxon>Phascolomyces</taxon>
    </lineage>
</organism>
<dbReference type="Proteomes" id="UP001209540">
    <property type="component" value="Unassembled WGS sequence"/>
</dbReference>
<keyword evidence="1 2" id="KW-0175">Coiled coil</keyword>
<dbReference type="EMBL" id="JAIXMP010000006">
    <property type="protein sequence ID" value="KAI9271711.1"/>
    <property type="molecule type" value="Genomic_DNA"/>
</dbReference>
<accession>A0AAD5K6I4</accession>
<comment type="caution">
    <text evidence="4">The sequence shown here is derived from an EMBL/GenBank/DDBJ whole genome shotgun (WGS) entry which is preliminary data.</text>
</comment>
<keyword evidence="3" id="KW-0812">Transmembrane</keyword>
<keyword evidence="5" id="KW-1185">Reference proteome</keyword>
<protein>
    <submittedName>
        <fullName evidence="4">Uncharacterized protein</fullName>
    </submittedName>
</protein>
<name>A0AAD5K6I4_9FUNG</name>
<evidence type="ECO:0000256" key="1">
    <source>
        <dbReference type="ARBA" id="ARBA00023054"/>
    </source>
</evidence>
<keyword evidence="3" id="KW-0472">Membrane</keyword>
<dbReference type="GO" id="GO:0016020">
    <property type="term" value="C:membrane"/>
    <property type="evidence" value="ECO:0007669"/>
    <property type="project" value="InterPro"/>
</dbReference>
<evidence type="ECO:0000256" key="3">
    <source>
        <dbReference type="SAM" id="Phobius"/>
    </source>
</evidence>
<proteinExistence type="predicted"/>
<feature type="coiled-coil region" evidence="2">
    <location>
        <begin position="126"/>
        <end position="237"/>
    </location>
</feature>
<sequence>MGLCDEVTSKNFSLYGQWLGLISVALLIALGIVGFVSHIVFSIVGWVLALILLFVEIPLCLKCCPTSPKLFSVVMFLSNLINTGPLIAAAVSLLLAAICYGAGAATGQSFASSKYLGGTGVDNVKLTSLRGEVEAANTRADEAEARVKQLETEHTQKEHEMSSLESRVKLLQEQLDKAEADFKEASQNFREADLRAEQFEKKSNNLQQELESMEAKHEEMNQKYQAAKAEMDDLERQLEGV</sequence>
<dbReference type="Gene3D" id="1.20.5.170">
    <property type="match status" value="1"/>
</dbReference>
<feature type="transmembrane region" description="Helical" evidence="3">
    <location>
        <begin position="12"/>
        <end position="33"/>
    </location>
</feature>
<feature type="transmembrane region" description="Helical" evidence="3">
    <location>
        <begin position="39"/>
        <end position="61"/>
    </location>
</feature>
<dbReference type="SMART" id="SM01077">
    <property type="entry name" value="Cg6151-P"/>
    <property type="match status" value="1"/>
</dbReference>
<evidence type="ECO:0000256" key="2">
    <source>
        <dbReference type="SAM" id="Coils"/>
    </source>
</evidence>
<dbReference type="Pfam" id="PF10233">
    <property type="entry name" value="Cg6151-P"/>
    <property type="match status" value="1"/>
</dbReference>